<dbReference type="SUPFAM" id="SSF46626">
    <property type="entry name" value="Cytochrome c"/>
    <property type="match status" value="1"/>
</dbReference>
<dbReference type="KEGG" id="vap:Vapar_5786"/>
<evidence type="ECO:0000256" key="4">
    <source>
        <dbReference type="PROSITE-ProRule" id="PRU00433"/>
    </source>
</evidence>
<dbReference type="STRING" id="543728.Vapar_5786"/>
<dbReference type="PROSITE" id="PS51007">
    <property type="entry name" value="CYTC"/>
    <property type="match status" value="1"/>
</dbReference>
<gene>
    <name evidence="7" type="ordered locus">Vapar_5786</name>
</gene>
<evidence type="ECO:0000256" key="2">
    <source>
        <dbReference type="ARBA" id="ARBA00022723"/>
    </source>
</evidence>
<accession>C5D031</accession>
<keyword evidence="2 4" id="KW-0479">Metal-binding</keyword>
<dbReference type="InterPro" id="IPR036909">
    <property type="entry name" value="Cyt_c-like_dom_sf"/>
</dbReference>
<name>C5D031_VARPS</name>
<protein>
    <recommendedName>
        <fullName evidence="6">Cytochrome c domain-containing protein</fullName>
    </recommendedName>
</protein>
<feature type="domain" description="Cytochrome c" evidence="6">
    <location>
        <begin position="73"/>
        <end position="176"/>
    </location>
</feature>
<sequence length="202" mass="21887">MRGPEPIATVVPCLLRHERQTGGQPMKNRMSPHAALMARPVRRVARATAVLTVLLSSALAGAQTASSQKADKGEIQRGRYLVMVAGCNDCHTPGYAAKNGEVDEKLWLTGDALGWSGPWGTTYPVNLRLFMADMSKQQWVKHARTMTPRPPMPWFNVRPMTDADLKAIYAYTRSLGRGGDPAPAFVPPGANKPGGPLVQFPG</sequence>
<evidence type="ECO:0000313" key="7">
    <source>
        <dbReference type="EMBL" id="ACS22375.1"/>
    </source>
</evidence>
<evidence type="ECO:0000256" key="5">
    <source>
        <dbReference type="SAM" id="MobiDB-lite"/>
    </source>
</evidence>
<evidence type="ECO:0000256" key="3">
    <source>
        <dbReference type="ARBA" id="ARBA00023004"/>
    </source>
</evidence>
<dbReference type="Pfam" id="PF00034">
    <property type="entry name" value="Cytochrom_C"/>
    <property type="match status" value="1"/>
</dbReference>
<organism evidence="7">
    <name type="scientific">Variovorax paradoxus (strain S110)</name>
    <dbReference type="NCBI Taxonomy" id="543728"/>
    <lineage>
        <taxon>Bacteria</taxon>
        <taxon>Pseudomonadati</taxon>
        <taxon>Pseudomonadota</taxon>
        <taxon>Betaproteobacteria</taxon>
        <taxon>Burkholderiales</taxon>
        <taxon>Comamonadaceae</taxon>
        <taxon>Variovorax</taxon>
    </lineage>
</organism>
<evidence type="ECO:0000259" key="6">
    <source>
        <dbReference type="PROSITE" id="PS51007"/>
    </source>
</evidence>
<evidence type="ECO:0000256" key="1">
    <source>
        <dbReference type="ARBA" id="ARBA00022617"/>
    </source>
</evidence>
<dbReference type="Gene3D" id="1.10.760.10">
    <property type="entry name" value="Cytochrome c-like domain"/>
    <property type="match status" value="1"/>
</dbReference>
<dbReference type="GO" id="GO:0046872">
    <property type="term" value="F:metal ion binding"/>
    <property type="evidence" value="ECO:0007669"/>
    <property type="project" value="UniProtKB-KW"/>
</dbReference>
<keyword evidence="3 4" id="KW-0408">Iron</keyword>
<keyword evidence="1 4" id="KW-0349">Heme</keyword>
<dbReference type="HOGENOM" id="CLU_117226_0_0_4"/>
<proteinExistence type="predicted"/>
<dbReference type="EMBL" id="CP001636">
    <property type="protein sequence ID" value="ACS22375.1"/>
    <property type="molecule type" value="Genomic_DNA"/>
</dbReference>
<feature type="region of interest" description="Disordered" evidence="5">
    <location>
        <begin position="180"/>
        <end position="202"/>
    </location>
</feature>
<dbReference type="GO" id="GO:0020037">
    <property type="term" value="F:heme binding"/>
    <property type="evidence" value="ECO:0007669"/>
    <property type="project" value="InterPro"/>
</dbReference>
<dbReference type="AlphaFoldDB" id="C5D031"/>
<dbReference type="InterPro" id="IPR009056">
    <property type="entry name" value="Cyt_c-like_dom"/>
</dbReference>
<reference evidence="7" key="1">
    <citation type="submission" date="2009-06" db="EMBL/GenBank/DDBJ databases">
        <title>Complete sequence of chromosome 2 of Variovorax paradoxus S110.</title>
        <authorList>
            <consortium name="US DOE Joint Genome Institute"/>
            <person name="Lucas S."/>
            <person name="Copeland A."/>
            <person name="Lapidus A."/>
            <person name="Glavina del Rio T."/>
            <person name="Tice H."/>
            <person name="Bruce D."/>
            <person name="Goodwin L."/>
            <person name="Pitluck S."/>
            <person name="Chertkov O."/>
            <person name="Brettin T."/>
            <person name="Detter J.C."/>
            <person name="Han C."/>
            <person name="Larimer F."/>
            <person name="Land M."/>
            <person name="Hauser L."/>
            <person name="Kyrpides N."/>
            <person name="Ovchinnikova G."/>
            <person name="Orwin P."/>
            <person name="Leadbetter J.R."/>
            <person name="Spain J.C."/>
            <person name="Han J.I."/>
        </authorList>
    </citation>
    <scope>NUCLEOTIDE SEQUENCE</scope>
    <source>
        <strain evidence="7">S110</strain>
    </source>
</reference>
<dbReference type="eggNOG" id="COG2010">
    <property type="taxonomic scope" value="Bacteria"/>
</dbReference>
<dbReference type="GO" id="GO:0009055">
    <property type="term" value="F:electron transfer activity"/>
    <property type="evidence" value="ECO:0007669"/>
    <property type="project" value="InterPro"/>
</dbReference>